<dbReference type="AlphaFoldDB" id="A0A418AY37"/>
<dbReference type="Gene3D" id="1.10.287.3980">
    <property type="match status" value="1"/>
</dbReference>
<dbReference type="GO" id="GO:0003735">
    <property type="term" value="F:structural constituent of ribosome"/>
    <property type="evidence" value="ECO:0007669"/>
    <property type="project" value="InterPro"/>
</dbReference>
<evidence type="ECO:0000256" key="4">
    <source>
        <dbReference type="ARBA" id="ARBA00035274"/>
    </source>
</evidence>
<dbReference type="PANTHER" id="PTHR14503">
    <property type="entry name" value="MITOCHONDRIAL RIBOSOMAL PROTEIN 34 FAMILY MEMBER"/>
    <property type="match status" value="1"/>
</dbReference>
<keyword evidence="3" id="KW-0687">Ribonucleoprotein</keyword>
<evidence type="ECO:0000256" key="2">
    <source>
        <dbReference type="ARBA" id="ARBA00022980"/>
    </source>
</evidence>
<sequence length="149" mass="16313">MILRYGNWAAVGINLAGSCPLAPMQRMALTSRGVLRSAAAASFGAPASLRSMSVDTVFRASTCNILPIQASFGSSILPMYTPMASVVPSPMECPEFNDNMAPIMAIKRTYQPSVLRRKRKFGFRVRKTTVGGRRVLNNRFNKGRKRLSA</sequence>
<organism evidence="5 6">
    <name type="scientific">Aphanomyces invadans</name>
    <dbReference type="NCBI Taxonomy" id="157072"/>
    <lineage>
        <taxon>Eukaryota</taxon>
        <taxon>Sar</taxon>
        <taxon>Stramenopiles</taxon>
        <taxon>Oomycota</taxon>
        <taxon>Saprolegniomycetes</taxon>
        <taxon>Saprolegniales</taxon>
        <taxon>Verrucalvaceae</taxon>
        <taxon>Aphanomyces</taxon>
    </lineage>
</organism>
<dbReference type="Proteomes" id="UP000285060">
    <property type="component" value="Unassembled WGS sequence"/>
</dbReference>
<keyword evidence="2" id="KW-0689">Ribosomal protein</keyword>
<dbReference type="EMBL" id="QUSY01000313">
    <property type="protein sequence ID" value="RHY30463.1"/>
    <property type="molecule type" value="Genomic_DNA"/>
</dbReference>
<dbReference type="NCBIfam" id="TIGR01030">
    <property type="entry name" value="rpmH_bact"/>
    <property type="match status" value="1"/>
</dbReference>
<dbReference type="GO" id="GO:0006412">
    <property type="term" value="P:translation"/>
    <property type="evidence" value="ECO:0007669"/>
    <property type="project" value="InterPro"/>
</dbReference>
<dbReference type="PROSITE" id="PS51257">
    <property type="entry name" value="PROKAR_LIPOPROTEIN"/>
    <property type="match status" value="1"/>
</dbReference>
<dbReference type="VEuPathDB" id="FungiDB:H310_11539"/>
<gene>
    <name evidence="5" type="ORF">DYB32_004301</name>
</gene>
<evidence type="ECO:0000313" key="5">
    <source>
        <dbReference type="EMBL" id="RHY30463.1"/>
    </source>
</evidence>
<accession>A0A418AY37</accession>
<proteinExistence type="inferred from homology"/>
<keyword evidence="6" id="KW-1185">Reference proteome</keyword>
<comment type="caution">
    <text evidence="5">The sequence shown here is derived from an EMBL/GenBank/DDBJ whole genome shotgun (WGS) entry which is preliminary data.</text>
</comment>
<dbReference type="FunFam" id="1.10.287.3980:FF:000001">
    <property type="entry name" value="Mitochondrial ribosomal protein L34"/>
    <property type="match status" value="1"/>
</dbReference>
<evidence type="ECO:0000256" key="1">
    <source>
        <dbReference type="ARBA" id="ARBA00010111"/>
    </source>
</evidence>
<dbReference type="GO" id="GO:0005762">
    <property type="term" value="C:mitochondrial large ribosomal subunit"/>
    <property type="evidence" value="ECO:0007669"/>
    <property type="project" value="TreeGrafter"/>
</dbReference>
<evidence type="ECO:0000313" key="6">
    <source>
        <dbReference type="Proteomes" id="UP000285060"/>
    </source>
</evidence>
<comment type="similarity">
    <text evidence="1">Belongs to the bacterial ribosomal protein bL34 family.</text>
</comment>
<dbReference type="HAMAP" id="MF_00391">
    <property type="entry name" value="Ribosomal_bL34"/>
    <property type="match status" value="1"/>
</dbReference>
<name>A0A418AY37_9STRA</name>
<protein>
    <recommendedName>
        <fullName evidence="4">Large ribosomal subunit protein bL34m</fullName>
    </recommendedName>
</protein>
<dbReference type="PROSITE" id="PS00784">
    <property type="entry name" value="RIBOSOMAL_L34"/>
    <property type="match status" value="1"/>
</dbReference>
<evidence type="ECO:0000256" key="3">
    <source>
        <dbReference type="ARBA" id="ARBA00023274"/>
    </source>
</evidence>
<reference evidence="5 6" key="1">
    <citation type="submission" date="2018-08" db="EMBL/GenBank/DDBJ databases">
        <title>Aphanomyces genome sequencing and annotation.</title>
        <authorList>
            <person name="Minardi D."/>
            <person name="Oidtmann B."/>
            <person name="Van Der Giezen M."/>
            <person name="Studholme D.J."/>
        </authorList>
    </citation>
    <scope>NUCLEOTIDE SEQUENCE [LARGE SCALE GENOMIC DNA]</scope>
    <source>
        <strain evidence="5 6">NJM0002</strain>
    </source>
</reference>
<dbReference type="Pfam" id="PF00468">
    <property type="entry name" value="Ribosomal_L34"/>
    <property type="match status" value="1"/>
</dbReference>
<dbReference type="PANTHER" id="PTHR14503:SF4">
    <property type="entry name" value="LARGE RIBOSOMAL SUBUNIT PROTEIN BL34M"/>
    <property type="match status" value="1"/>
</dbReference>
<dbReference type="InterPro" id="IPR020939">
    <property type="entry name" value="Ribosomal_bL34_CS"/>
</dbReference>
<dbReference type="InterPro" id="IPR000271">
    <property type="entry name" value="Ribosomal_bL34"/>
</dbReference>